<name>A0A4E0RM93_FASHE</name>
<evidence type="ECO:0000256" key="1">
    <source>
        <dbReference type="ARBA" id="ARBA00004141"/>
    </source>
</evidence>
<organism evidence="6 7">
    <name type="scientific">Fasciola hepatica</name>
    <name type="common">Liver fluke</name>
    <dbReference type="NCBI Taxonomy" id="6192"/>
    <lineage>
        <taxon>Eukaryota</taxon>
        <taxon>Metazoa</taxon>
        <taxon>Spiralia</taxon>
        <taxon>Lophotrochozoa</taxon>
        <taxon>Platyhelminthes</taxon>
        <taxon>Trematoda</taxon>
        <taxon>Digenea</taxon>
        <taxon>Plagiorchiida</taxon>
        <taxon>Echinostomata</taxon>
        <taxon>Echinostomatoidea</taxon>
        <taxon>Fasciolidae</taxon>
        <taxon>Fasciola</taxon>
    </lineage>
</organism>
<evidence type="ECO:0008006" key="8">
    <source>
        <dbReference type="Google" id="ProtNLM"/>
    </source>
</evidence>
<evidence type="ECO:0000313" key="6">
    <source>
        <dbReference type="EMBL" id="THD28653.1"/>
    </source>
</evidence>
<gene>
    <name evidence="6" type="ORF">D915_000531</name>
</gene>
<dbReference type="PANTHER" id="PTHR19282:SF522">
    <property type="entry name" value="TETRASPANIN"/>
    <property type="match status" value="1"/>
</dbReference>
<evidence type="ECO:0000313" key="7">
    <source>
        <dbReference type="Proteomes" id="UP000230066"/>
    </source>
</evidence>
<evidence type="ECO:0000256" key="3">
    <source>
        <dbReference type="ARBA" id="ARBA00022989"/>
    </source>
</evidence>
<evidence type="ECO:0000256" key="4">
    <source>
        <dbReference type="ARBA" id="ARBA00023136"/>
    </source>
</evidence>
<keyword evidence="4 5" id="KW-0472">Membrane</keyword>
<feature type="transmembrane region" description="Helical" evidence="5">
    <location>
        <begin position="105"/>
        <end position="128"/>
    </location>
</feature>
<keyword evidence="2 5" id="KW-0812">Transmembrane</keyword>
<dbReference type="SUPFAM" id="SSF48652">
    <property type="entry name" value="Tetraspanin"/>
    <property type="match status" value="1"/>
</dbReference>
<keyword evidence="3 5" id="KW-1133">Transmembrane helix</keyword>
<comment type="subcellular location">
    <subcellularLocation>
        <location evidence="1">Membrane</location>
        <topology evidence="1">Multi-pass membrane protein</topology>
    </subcellularLocation>
</comment>
<feature type="transmembrane region" description="Helical" evidence="5">
    <location>
        <begin position="75"/>
        <end position="98"/>
    </location>
</feature>
<dbReference type="GO" id="GO:0016020">
    <property type="term" value="C:membrane"/>
    <property type="evidence" value="ECO:0007669"/>
    <property type="project" value="UniProtKB-SubCell"/>
</dbReference>
<dbReference type="PANTHER" id="PTHR19282">
    <property type="entry name" value="TETRASPANIN"/>
    <property type="match status" value="1"/>
</dbReference>
<dbReference type="Proteomes" id="UP000230066">
    <property type="component" value="Unassembled WGS sequence"/>
</dbReference>
<dbReference type="Pfam" id="PF00335">
    <property type="entry name" value="Tetraspanin"/>
    <property type="match status" value="1"/>
</dbReference>
<dbReference type="InterPro" id="IPR008952">
    <property type="entry name" value="Tetraspanin_EC2_sf"/>
</dbReference>
<comment type="caution">
    <text evidence="6">The sequence shown here is derived from an EMBL/GenBank/DDBJ whole genome shotgun (WGS) entry which is preliminary data.</text>
</comment>
<feature type="transmembrane region" description="Helical" evidence="5">
    <location>
        <begin position="7"/>
        <end position="30"/>
    </location>
</feature>
<protein>
    <recommendedName>
        <fullName evidence="8">Tetraspanin</fullName>
    </recommendedName>
</protein>
<keyword evidence="7" id="KW-1185">Reference proteome</keyword>
<sequence length="272" mass="29558">MCKSITCIVLGVFNIALMLGGLALLILGALMKWNKQLLRQICDTALKFISERLGGQTSQLADTALDRIQEFAGPFGTVVFVGGIVIVCIAGLAFIGLCCHIRFFLLIYAVIVGVLFVAHAILLIIYFANKDLILNHAHTYMRQAVSNYVSMTNGGIDDAVLTILMPTVECCGYDSANDFTQAGAKFSRWDVVGEMNFTNLQYPVPCCNLNQNLGNTSGLCPSSFTSENSFISYGCKERMERQLFDKVALGSLVVLALTGVVLALTIVHMKCS</sequence>
<reference evidence="6" key="1">
    <citation type="submission" date="2019-03" db="EMBL/GenBank/DDBJ databases">
        <title>Improved annotation for the trematode Fasciola hepatica.</title>
        <authorList>
            <person name="Choi Y.-J."/>
            <person name="Martin J."/>
            <person name="Mitreva M."/>
        </authorList>
    </citation>
    <scope>NUCLEOTIDE SEQUENCE [LARGE SCALE GENOMIC DNA]</scope>
</reference>
<evidence type="ECO:0000256" key="2">
    <source>
        <dbReference type="ARBA" id="ARBA00022692"/>
    </source>
</evidence>
<dbReference type="EMBL" id="JXXN02000102">
    <property type="protein sequence ID" value="THD28653.1"/>
    <property type="molecule type" value="Genomic_DNA"/>
</dbReference>
<feature type="transmembrane region" description="Helical" evidence="5">
    <location>
        <begin position="247"/>
        <end position="267"/>
    </location>
</feature>
<proteinExistence type="predicted"/>
<dbReference type="AlphaFoldDB" id="A0A4E0RM93"/>
<evidence type="ECO:0000256" key="5">
    <source>
        <dbReference type="SAM" id="Phobius"/>
    </source>
</evidence>
<dbReference type="InterPro" id="IPR018499">
    <property type="entry name" value="Tetraspanin/Peripherin"/>
</dbReference>
<accession>A0A4E0RM93</accession>